<dbReference type="SUPFAM" id="SSF159713">
    <property type="entry name" value="Dhaf3308-like"/>
    <property type="match status" value="1"/>
</dbReference>
<dbReference type="Gene3D" id="3.40.50.11590">
    <property type="match status" value="1"/>
</dbReference>
<evidence type="ECO:0000313" key="4">
    <source>
        <dbReference type="Proteomes" id="UP000616595"/>
    </source>
</evidence>
<evidence type="ECO:0000313" key="3">
    <source>
        <dbReference type="EMBL" id="MBC3889196.1"/>
    </source>
</evidence>
<dbReference type="InterPro" id="IPR007161">
    <property type="entry name" value="DUF364"/>
</dbReference>
<dbReference type="Pfam" id="PF13938">
    <property type="entry name" value="DUF4213"/>
    <property type="match status" value="1"/>
</dbReference>
<keyword evidence="4" id="KW-1185">Reference proteome</keyword>
<evidence type="ECO:0000259" key="2">
    <source>
        <dbReference type="Pfam" id="PF13938"/>
    </source>
</evidence>
<comment type="caution">
    <text evidence="3">The sequence shown here is derived from an EMBL/GenBank/DDBJ whole genome shotgun (WGS) entry which is preliminary data.</text>
</comment>
<dbReference type="RefSeq" id="WP_148566793.1">
    <property type="nucleotide sequence ID" value="NZ_RXYA01000006.1"/>
</dbReference>
<evidence type="ECO:0008006" key="5">
    <source>
        <dbReference type="Google" id="ProtNLM"/>
    </source>
</evidence>
<reference evidence="3" key="1">
    <citation type="submission" date="2019-10" db="EMBL/GenBank/DDBJ databases">
        <authorList>
            <person name="Ross D.E."/>
            <person name="Gulliver D."/>
        </authorList>
    </citation>
    <scope>NUCLEOTIDE SEQUENCE</scope>
    <source>
        <strain evidence="3">DER-2019</strain>
    </source>
</reference>
<dbReference type="AlphaFoldDB" id="A0A923I037"/>
<protein>
    <recommendedName>
        <fullName evidence="5">DUF364 domain-containing protein</fullName>
    </recommendedName>
</protein>
<evidence type="ECO:0000259" key="1">
    <source>
        <dbReference type="Pfam" id="PF04016"/>
    </source>
</evidence>
<feature type="domain" description="DUF4213" evidence="2">
    <location>
        <begin position="20"/>
        <end position="103"/>
    </location>
</feature>
<dbReference type="InterPro" id="IPR025251">
    <property type="entry name" value="DUF4213"/>
</dbReference>
<accession>A0A923I037</accession>
<gene>
    <name evidence="3" type="ORF">GH810_12815</name>
</gene>
<dbReference type="EMBL" id="WJBD01000016">
    <property type="protein sequence ID" value="MBC3889196.1"/>
    <property type="molecule type" value="Genomic_DNA"/>
</dbReference>
<dbReference type="Pfam" id="PF04016">
    <property type="entry name" value="DUF364"/>
    <property type="match status" value="1"/>
</dbReference>
<name>A0A923I037_9FIRM</name>
<organism evidence="3 4">
    <name type="scientific">Acetobacterium paludosum</name>
    <dbReference type="NCBI Taxonomy" id="52693"/>
    <lineage>
        <taxon>Bacteria</taxon>
        <taxon>Bacillati</taxon>
        <taxon>Bacillota</taxon>
        <taxon>Clostridia</taxon>
        <taxon>Eubacteriales</taxon>
        <taxon>Eubacteriaceae</taxon>
        <taxon>Acetobacterium</taxon>
    </lineage>
</organism>
<feature type="domain" description="Putative heavy-metal chelation" evidence="1">
    <location>
        <begin position="128"/>
        <end position="270"/>
    </location>
</feature>
<sequence>MNRLDKAYEKILQLYEAEGLSPGCLEGITFSGKWTSVFGGLGQNGMAFNFTGEHSVYGAIDPAPLVELQCFVGKPLINLAEYLSQKEDILHRSVYLAVLNALSAPLNRRERLITRGFSFVNKEQFEFVKEDDFVTVIGAGGVIGNLQKRCKEVHVLDMRNKNTLENLYVGKEICRGPGRLKFHNPEESAALLSQSDIVFMTGCTLVNQTIFDLLPMIKKARVIGVFGPSAMILADFLSDLGVNYIQTVCITDSEAMKEWMLNGFGMKIPEIMMENYLIKICKEGEIS</sequence>
<proteinExistence type="predicted"/>
<dbReference type="OrthoDB" id="358386at2"/>
<reference evidence="3" key="2">
    <citation type="submission" date="2020-10" db="EMBL/GenBank/DDBJ databases">
        <title>Comparative genomics of the Acetobacterium genus.</title>
        <authorList>
            <person name="Marshall C."/>
            <person name="May H."/>
            <person name="Norman S."/>
        </authorList>
    </citation>
    <scope>NUCLEOTIDE SEQUENCE</scope>
    <source>
        <strain evidence="3">DER-2019</strain>
    </source>
</reference>
<dbReference type="Proteomes" id="UP000616595">
    <property type="component" value="Unassembled WGS sequence"/>
</dbReference>